<dbReference type="AlphaFoldDB" id="A0A9X2LHS6"/>
<gene>
    <name evidence="3" type="ORF">NQU55_15175</name>
</gene>
<dbReference type="Proteomes" id="UP001142374">
    <property type="component" value="Unassembled WGS sequence"/>
</dbReference>
<protein>
    <submittedName>
        <fullName evidence="3">Uncharacterized protein</fullName>
    </submittedName>
</protein>
<organism evidence="3 4">
    <name type="scientific">Streptomyces telluris</name>
    <dbReference type="NCBI Taxonomy" id="2720021"/>
    <lineage>
        <taxon>Bacteria</taxon>
        <taxon>Bacillati</taxon>
        <taxon>Actinomycetota</taxon>
        <taxon>Actinomycetes</taxon>
        <taxon>Kitasatosporales</taxon>
        <taxon>Streptomycetaceae</taxon>
        <taxon>Streptomyces</taxon>
    </lineage>
</organism>
<keyword evidence="2" id="KW-1133">Transmembrane helix</keyword>
<evidence type="ECO:0000313" key="3">
    <source>
        <dbReference type="EMBL" id="MCQ8771097.1"/>
    </source>
</evidence>
<evidence type="ECO:0000313" key="4">
    <source>
        <dbReference type="Proteomes" id="UP001142374"/>
    </source>
</evidence>
<feature type="transmembrane region" description="Helical" evidence="2">
    <location>
        <begin position="56"/>
        <end position="77"/>
    </location>
</feature>
<feature type="transmembrane region" description="Helical" evidence="2">
    <location>
        <begin position="83"/>
        <end position="106"/>
    </location>
</feature>
<sequence length="169" mass="17362">MTDVRKDIHQGPGKGMGLGLGKDPHRGLHAGAPHDTPPGRTARAARRRRTRALPTLLAVATAAALAGTGAAGVPASAASPGTAAAATASLLCPTANLCLYVGGIGIPEPLQIPQCRGRDFAPPFPARKVENNTQRIAHLSTPTGTVLLKPGQSMDFRPDLQITSARTLC</sequence>
<name>A0A9X2LHS6_9ACTN</name>
<keyword evidence="4" id="KW-1185">Reference proteome</keyword>
<evidence type="ECO:0000256" key="2">
    <source>
        <dbReference type="SAM" id="Phobius"/>
    </source>
</evidence>
<proteinExistence type="predicted"/>
<keyword evidence="2" id="KW-0472">Membrane</keyword>
<feature type="region of interest" description="Disordered" evidence="1">
    <location>
        <begin position="1"/>
        <end position="47"/>
    </location>
</feature>
<dbReference type="EMBL" id="JANIID010000011">
    <property type="protein sequence ID" value="MCQ8771097.1"/>
    <property type="molecule type" value="Genomic_DNA"/>
</dbReference>
<accession>A0A9X2LHS6</accession>
<keyword evidence="2" id="KW-0812">Transmembrane</keyword>
<comment type="caution">
    <text evidence="3">The sequence shown here is derived from an EMBL/GenBank/DDBJ whole genome shotgun (WGS) entry which is preliminary data.</text>
</comment>
<evidence type="ECO:0000256" key="1">
    <source>
        <dbReference type="SAM" id="MobiDB-lite"/>
    </source>
</evidence>
<reference evidence="3" key="1">
    <citation type="submission" date="2022-06" db="EMBL/GenBank/DDBJ databases">
        <title>WGS of actinobacteria.</title>
        <authorList>
            <person name="Thawai C."/>
        </authorList>
    </citation>
    <scope>NUCLEOTIDE SEQUENCE</scope>
    <source>
        <strain evidence="3">AA8</strain>
    </source>
</reference>
<dbReference type="RefSeq" id="WP_168097049.1">
    <property type="nucleotide sequence ID" value="NZ_JAATER010000978.1"/>
</dbReference>